<dbReference type="CDD" id="cd00051">
    <property type="entry name" value="EFh"/>
    <property type="match status" value="1"/>
</dbReference>
<dbReference type="SUPFAM" id="SSF47473">
    <property type="entry name" value="EF-hand"/>
    <property type="match status" value="1"/>
</dbReference>
<comment type="caution">
    <text evidence="5">The sequence shown here is derived from an EMBL/GenBank/DDBJ whole genome shotgun (WGS) entry which is preliminary data.</text>
</comment>
<dbReference type="Gene3D" id="1.10.238.10">
    <property type="entry name" value="EF-hand"/>
    <property type="match status" value="2"/>
</dbReference>
<gene>
    <name evidence="5" type="ORF">PoB_001575800</name>
</gene>
<keyword evidence="2" id="KW-0518">Myosin</keyword>
<accession>A0AAV3Z3D1</accession>
<evidence type="ECO:0000256" key="3">
    <source>
        <dbReference type="ARBA" id="ARBA00023175"/>
    </source>
</evidence>
<dbReference type="FunFam" id="1.10.238.10:FF:000003">
    <property type="entry name" value="Calmodulin A"/>
    <property type="match status" value="1"/>
</dbReference>
<organism evidence="5 6">
    <name type="scientific">Plakobranchus ocellatus</name>
    <dbReference type="NCBI Taxonomy" id="259542"/>
    <lineage>
        <taxon>Eukaryota</taxon>
        <taxon>Metazoa</taxon>
        <taxon>Spiralia</taxon>
        <taxon>Lophotrochozoa</taxon>
        <taxon>Mollusca</taxon>
        <taxon>Gastropoda</taxon>
        <taxon>Heterobranchia</taxon>
        <taxon>Euthyneura</taxon>
        <taxon>Panpulmonata</taxon>
        <taxon>Sacoglossa</taxon>
        <taxon>Placobranchoidea</taxon>
        <taxon>Plakobranchidae</taxon>
        <taxon>Plakobranchus</taxon>
    </lineage>
</organism>
<dbReference type="Proteomes" id="UP000735302">
    <property type="component" value="Unassembled WGS sequence"/>
</dbReference>
<dbReference type="InterPro" id="IPR011992">
    <property type="entry name" value="EF-hand-dom_pair"/>
</dbReference>
<dbReference type="Pfam" id="PF13499">
    <property type="entry name" value="EF-hand_7"/>
    <property type="match status" value="1"/>
</dbReference>
<evidence type="ECO:0000256" key="1">
    <source>
        <dbReference type="ARBA" id="ARBA00022737"/>
    </source>
</evidence>
<protein>
    <submittedName>
        <fullName evidence="5">Neuronal acetylcholine receptor subunit alpha-6</fullName>
    </submittedName>
</protein>
<keyword evidence="3" id="KW-0505">Motor protein</keyword>
<name>A0AAV3Z3D1_9GAST</name>
<proteinExistence type="predicted"/>
<evidence type="ECO:0000313" key="5">
    <source>
        <dbReference type="EMBL" id="GFN89252.1"/>
    </source>
</evidence>
<reference evidence="5 6" key="1">
    <citation type="journal article" date="2021" name="Elife">
        <title>Chloroplast acquisition without the gene transfer in kleptoplastic sea slugs, Plakobranchus ocellatus.</title>
        <authorList>
            <person name="Maeda T."/>
            <person name="Takahashi S."/>
            <person name="Yoshida T."/>
            <person name="Shimamura S."/>
            <person name="Takaki Y."/>
            <person name="Nagai Y."/>
            <person name="Toyoda A."/>
            <person name="Suzuki Y."/>
            <person name="Arimoto A."/>
            <person name="Ishii H."/>
            <person name="Satoh N."/>
            <person name="Nishiyama T."/>
            <person name="Hasebe M."/>
            <person name="Maruyama T."/>
            <person name="Minagawa J."/>
            <person name="Obokata J."/>
            <person name="Shigenobu S."/>
        </authorList>
    </citation>
    <scope>NUCLEOTIDE SEQUENCE [LARGE SCALE GENOMIC DNA]</scope>
</reference>
<dbReference type="GO" id="GO:0005859">
    <property type="term" value="C:muscle myosin complex"/>
    <property type="evidence" value="ECO:0007669"/>
    <property type="project" value="TreeGrafter"/>
</dbReference>
<dbReference type="GO" id="GO:0005509">
    <property type="term" value="F:calcium ion binding"/>
    <property type="evidence" value="ECO:0007669"/>
    <property type="project" value="InterPro"/>
</dbReference>
<evidence type="ECO:0000256" key="2">
    <source>
        <dbReference type="ARBA" id="ARBA00023123"/>
    </source>
</evidence>
<keyword evidence="6" id="KW-1185">Reference proteome</keyword>
<dbReference type="EMBL" id="BLXT01001916">
    <property type="protein sequence ID" value="GFN89252.1"/>
    <property type="molecule type" value="Genomic_DNA"/>
</dbReference>
<dbReference type="InterPro" id="IPR002048">
    <property type="entry name" value="EF_hand_dom"/>
</dbReference>
<keyword evidence="1" id="KW-0677">Repeat</keyword>
<dbReference type="AlphaFoldDB" id="A0AAV3Z3D1"/>
<dbReference type="SMART" id="SM00054">
    <property type="entry name" value="EFh"/>
    <property type="match status" value="1"/>
</dbReference>
<sequence>MATDLSRDEIDEIRDVFELYDFWDGRDGEVDAFKTGHMLYCLGMNPTLETVQKHGGTEKLGEKAYKLEEFLPIFSAVQKEKDTGTFADFNEAFKTFDREGQGFISAAEMRHVLTCLGEKLTDEQVDEVMAATDTREDLEGNIKYDDFIQKVLAGPFQSSKLWSLHRASPKQGLSLFGPSVRPGRWWRGTNPREKVPCRSQGAFAIHCATNTPELLESKEKN</sequence>
<dbReference type="InterPro" id="IPR050230">
    <property type="entry name" value="CALM/Myosin/TropC-like"/>
</dbReference>
<evidence type="ECO:0000313" key="6">
    <source>
        <dbReference type="Proteomes" id="UP000735302"/>
    </source>
</evidence>
<feature type="domain" description="EF-hand" evidence="4">
    <location>
        <begin position="84"/>
        <end position="119"/>
    </location>
</feature>
<dbReference type="PANTHER" id="PTHR23048:SF33">
    <property type="entry name" value="MYOSIN LIGHT CHAIN ALKALI"/>
    <property type="match status" value="1"/>
</dbReference>
<dbReference type="PANTHER" id="PTHR23048">
    <property type="entry name" value="MYOSIN LIGHT CHAIN 1, 3"/>
    <property type="match status" value="1"/>
</dbReference>
<keyword evidence="5" id="KW-0675">Receptor</keyword>
<evidence type="ECO:0000259" key="4">
    <source>
        <dbReference type="PROSITE" id="PS50222"/>
    </source>
</evidence>
<dbReference type="PROSITE" id="PS50222">
    <property type="entry name" value="EF_HAND_2"/>
    <property type="match status" value="1"/>
</dbReference>